<feature type="region of interest" description="Disordered" evidence="1">
    <location>
        <begin position="686"/>
        <end position="708"/>
    </location>
</feature>
<organism evidence="3 4">
    <name type="scientific">Tetrapyrgos nigripes</name>
    <dbReference type="NCBI Taxonomy" id="182062"/>
    <lineage>
        <taxon>Eukaryota</taxon>
        <taxon>Fungi</taxon>
        <taxon>Dikarya</taxon>
        <taxon>Basidiomycota</taxon>
        <taxon>Agaricomycotina</taxon>
        <taxon>Agaricomycetes</taxon>
        <taxon>Agaricomycetidae</taxon>
        <taxon>Agaricales</taxon>
        <taxon>Marasmiineae</taxon>
        <taxon>Marasmiaceae</taxon>
        <taxon>Tetrapyrgos</taxon>
    </lineage>
</organism>
<dbReference type="PROSITE" id="PS51745">
    <property type="entry name" value="PB1"/>
    <property type="match status" value="1"/>
</dbReference>
<feature type="compositionally biased region" description="Polar residues" evidence="1">
    <location>
        <begin position="320"/>
        <end position="329"/>
    </location>
</feature>
<dbReference type="Proteomes" id="UP000559256">
    <property type="component" value="Unassembled WGS sequence"/>
</dbReference>
<proteinExistence type="predicted"/>
<feature type="compositionally biased region" description="Polar residues" evidence="1">
    <location>
        <begin position="254"/>
        <end position="272"/>
    </location>
</feature>
<dbReference type="SUPFAM" id="SSF54277">
    <property type="entry name" value="CAD &amp; PB1 domains"/>
    <property type="match status" value="1"/>
</dbReference>
<gene>
    <name evidence="3" type="ORF">D9758_002242</name>
</gene>
<comment type="caution">
    <text evidence="3">The sequence shown here is derived from an EMBL/GenBank/DDBJ whole genome shotgun (WGS) entry which is preliminary data.</text>
</comment>
<evidence type="ECO:0000313" key="3">
    <source>
        <dbReference type="EMBL" id="KAF5368562.1"/>
    </source>
</evidence>
<accession>A0A8H5GP66</accession>
<dbReference type="Pfam" id="PF00564">
    <property type="entry name" value="PB1"/>
    <property type="match status" value="1"/>
</dbReference>
<dbReference type="EMBL" id="JAACJM010000015">
    <property type="protein sequence ID" value="KAF5368562.1"/>
    <property type="molecule type" value="Genomic_DNA"/>
</dbReference>
<dbReference type="InterPro" id="IPR053793">
    <property type="entry name" value="PB1-like"/>
</dbReference>
<feature type="compositionally biased region" description="Pro residues" evidence="1">
    <location>
        <begin position="496"/>
        <end position="521"/>
    </location>
</feature>
<evidence type="ECO:0000259" key="2">
    <source>
        <dbReference type="PROSITE" id="PS51745"/>
    </source>
</evidence>
<feature type="region of interest" description="Disordered" evidence="1">
    <location>
        <begin position="168"/>
        <end position="195"/>
    </location>
</feature>
<evidence type="ECO:0000313" key="4">
    <source>
        <dbReference type="Proteomes" id="UP000559256"/>
    </source>
</evidence>
<feature type="compositionally biased region" description="Basic and acidic residues" evidence="1">
    <location>
        <begin position="585"/>
        <end position="606"/>
    </location>
</feature>
<feature type="compositionally biased region" description="Low complexity" evidence="1">
    <location>
        <begin position="307"/>
        <end position="319"/>
    </location>
</feature>
<protein>
    <recommendedName>
        <fullName evidence="2">PB1 domain-containing protein</fullName>
    </recommendedName>
</protein>
<dbReference type="InterPro" id="IPR000270">
    <property type="entry name" value="PB1_dom"/>
</dbReference>
<sequence length="778" mass="83492">MTVHFKLKSPNGLTRRVSFETFPSWGELSHKISLLVGIPHQKVAVSYIDLEEDEVTMSTQEELSDYYSLYHTRVQVGEVARLTIQDLRAPHVDSKTLPTTPPTAAFRNTFGGTVSEGLPFNLDEDWQSFPPPLGNIFTPTSAPVKEESLHAYVEVVDTDAELTQSSLKNFETSSESSSDFSQITPTPRLDKGKERAFDPMSSAASLVESEQTEKLPFHVAGVERPILQSVASSKSVSRRSSYINYPPLGHESTPKANVQDVPSRTTSTSASVKSIPPSPKLPGTTPSTAASVRSIPPSSKLPGTTLSAAASIRSIPPSSTKQPPTTAASTIVEEPDPPLPSLDSASLGQASPILSYDIANYMNLLTSIIANHPELSEGFRNIARNAANGAYWPSQRDAAAQAADGAAQSINQAAEDLRRFEEEAGRRVADSLGGFFRSFAQAVGAHSEQQSSQPADWASNLVQQWSNNPFWSSSWGVPPPPPPPPPPHPGVHAHFPSPPAPGVPHPPPPPGAHPPPPPPRPFARGPPARSGSFNGFNWLSRMGPPPGHGSWAPAPAPPPAQPSSSRNRQTSQDLRAQVEAAKLLYKAEKERYRADREIRKAEKNTRMMEMMGAMSGDVTADTSMPPPPPPPAQAEAAPPPPAGVPTPAAVPEPSAPSRRASNMTQIVSNARGSFPAMEMFNVPRRSNTLPTHTHIGGRRVVSNDDPGSRAINRITKKLADMGFTEAAHPELPSKIKANVPRNGAIGKEQEDDIVTNLLEEMVNAPKEPVASSSKTAWR</sequence>
<feature type="region of interest" description="Disordered" evidence="1">
    <location>
        <begin position="476"/>
        <end position="661"/>
    </location>
</feature>
<evidence type="ECO:0000256" key="1">
    <source>
        <dbReference type="SAM" id="MobiDB-lite"/>
    </source>
</evidence>
<feature type="compositionally biased region" description="Pro residues" evidence="1">
    <location>
        <begin position="624"/>
        <end position="654"/>
    </location>
</feature>
<dbReference type="OrthoDB" id="661148at2759"/>
<feature type="domain" description="PB1" evidence="2">
    <location>
        <begin position="1"/>
        <end position="87"/>
    </location>
</feature>
<keyword evidence="4" id="KW-1185">Reference proteome</keyword>
<feature type="compositionally biased region" description="Pro residues" evidence="1">
    <location>
        <begin position="477"/>
        <end position="489"/>
    </location>
</feature>
<feature type="region of interest" description="Disordered" evidence="1">
    <location>
        <begin position="238"/>
        <end position="339"/>
    </location>
</feature>
<name>A0A8H5GP66_9AGAR</name>
<feature type="compositionally biased region" description="Low complexity" evidence="1">
    <location>
        <begin position="168"/>
        <end position="181"/>
    </location>
</feature>
<reference evidence="3 4" key="1">
    <citation type="journal article" date="2020" name="ISME J.">
        <title>Uncovering the hidden diversity of litter-decomposition mechanisms in mushroom-forming fungi.</title>
        <authorList>
            <person name="Floudas D."/>
            <person name="Bentzer J."/>
            <person name="Ahren D."/>
            <person name="Johansson T."/>
            <person name="Persson P."/>
            <person name="Tunlid A."/>
        </authorList>
    </citation>
    <scope>NUCLEOTIDE SEQUENCE [LARGE SCALE GENOMIC DNA]</scope>
    <source>
        <strain evidence="3 4">CBS 291.85</strain>
    </source>
</reference>
<dbReference type="AlphaFoldDB" id="A0A8H5GP66"/>
<dbReference type="Gene3D" id="3.10.20.90">
    <property type="entry name" value="Phosphatidylinositol 3-kinase Catalytic Subunit, Chain A, domain 1"/>
    <property type="match status" value="1"/>
</dbReference>